<dbReference type="EMBL" id="JBEFKJ010000013">
    <property type="protein sequence ID" value="KAL2042615.1"/>
    <property type="molecule type" value="Genomic_DNA"/>
</dbReference>
<evidence type="ECO:0000313" key="1">
    <source>
        <dbReference type="EMBL" id="KAL2042615.1"/>
    </source>
</evidence>
<dbReference type="Proteomes" id="UP001590950">
    <property type="component" value="Unassembled WGS sequence"/>
</dbReference>
<name>A0ABR4ABX8_9LECA</name>
<keyword evidence="2" id="KW-1185">Reference proteome</keyword>
<evidence type="ECO:0000313" key="2">
    <source>
        <dbReference type="Proteomes" id="UP001590950"/>
    </source>
</evidence>
<protein>
    <submittedName>
        <fullName evidence="1">Uncharacterized protein</fullName>
    </submittedName>
</protein>
<comment type="caution">
    <text evidence="1">The sequence shown here is derived from an EMBL/GenBank/DDBJ whole genome shotgun (WGS) entry which is preliminary data.</text>
</comment>
<sequence length="141" mass="15491">MAGQLSGAGKREVVEKLEGEMSRLEEISKEISRIFNQTDEYKPHGCGEHIYECEMGEIEATSGRLPLLDNLEREIPGLEMALDEESDALMRSKTFHGPDSGTETADSLFAATSARVSTMERLDIANGVKKACMLAINELDP</sequence>
<accession>A0ABR4ABX8</accession>
<organism evidence="1 2">
    <name type="scientific">Stereocaulon virgatum</name>
    <dbReference type="NCBI Taxonomy" id="373712"/>
    <lineage>
        <taxon>Eukaryota</taxon>
        <taxon>Fungi</taxon>
        <taxon>Dikarya</taxon>
        <taxon>Ascomycota</taxon>
        <taxon>Pezizomycotina</taxon>
        <taxon>Lecanoromycetes</taxon>
        <taxon>OSLEUM clade</taxon>
        <taxon>Lecanoromycetidae</taxon>
        <taxon>Lecanorales</taxon>
        <taxon>Lecanorineae</taxon>
        <taxon>Stereocaulaceae</taxon>
        <taxon>Stereocaulon</taxon>
    </lineage>
</organism>
<proteinExistence type="predicted"/>
<reference evidence="1 2" key="1">
    <citation type="submission" date="2024-09" db="EMBL/GenBank/DDBJ databases">
        <title>Rethinking Asexuality: The Enigmatic Case of Functional Sexual Genes in Lepraria (Stereocaulaceae).</title>
        <authorList>
            <person name="Doellman M."/>
            <person name="Sun Y."/>
            <person name="Barcenas-Pena A."/>
            <person name="Lumbsch H.T."/>
            <person name="Grewe F."/>
        </authorList>
    </citation>
    <scope>NUCLEOTIDE SEQUENCE [LARGE SCALE GENOMIC DNA]</scope>
    <source>
        <strain evidence="1 2">Mercado 3170</strain>
    </source>
</reference>
<gene>
    <name evidence="1" type="ORF">N7G274_004374</name>
</gene>